<comment type="cofactor">
    <cofactor evidence="1 11">
        <name>pyridoxal 5'-phosphate</name>
        <dbReference type="ChEBI" id="CHEBI:597326"/>
    </cofactor>
</comment>
<dbReference type="PATRIC" id="fig|937775.9.peg.3193"/>
<dbReference type="HOGENOM" id="CLU_017584_3_3_2"/>
<dbReference type="EMBL" id="CM001436">
    <property type="protein sequence ID" value="EHQ36881.1"/>
    <property type="molecule type" value="Genomic_DNA"/>
</dbReference>
<evidence type="ECO:0000256" key="3">
    <source>
        <dbReference type="ARBA" id="ARBA00007970"/>
    </source>
</evidence>
<dbReference type="CDD" id="cd00609">
    <property type="entry name" value="AAT_like"/>
    <property type="match status" value="1"/>
</dbReference>
<comment type="similarity">
    <text evidence="3">Belongs to the class-II pyridoxal-phosphate-dependent aminotransferase family. Histidinol-phosphate aminotransferase subfamily.</text>
</comment>
<dbReference type="EC" id="2.6.1.9" evidence="4"/>
<feature type="domain" description="Aminotransferase class I/classII large" evidence="12">
    <location>
        <begin position="34"/>
        <end position="347"/>
    </location>
</feature>
<keyword evidence="5 13" id="KW-0032">Aminotransferase</keyword>
<proteinExistence type="inferred from homology"/>
<reference evidence="13 14" key="1">
    <citation type="submission" date="2011-10" db="EMBL/GenBank/DDBJ databases">
        <title>The Improved High-Quality Draft genome of Methanoplanus limicola DSM 2279.</title>
        <authorList>
            <consortium name="US DOE Joint Genome Institute (JGI-PGF)"/>
            <person name="Lucas S."/>
            <person name="Copeland A."/>
            <person name="Lapidus A."/>
            <person name="Glavina del Rio T."/>
            <person name="Dalin E."/>
            <person name="Tice H."/>
            <person name="Bruce D."/>
            <person name="Goodwin L."/>
            <person name="Pitluck S."/>
            <person name="Peters L."/>
            <person name="Mikhailova N."/>
            <person name="Lu M."/>
            <person name="Kyrpides N."/>
            <person name="Mavromatis K."/>
            <person name="Ivanova N."/>
            <person name="Markowitz V."/>
            <person name="Cheng J.-F."/>
            <person name="Hugenholtz P."/>
            <person name="Woyke T."/>
            <person name="Wu D."/>
            <person name="Wirth R."/>
            <person name="Brambilla E.-M."/>
            <person name="Klenk H.-P."/>
            <person name="Eisen J.A."/>
        </authorList>
    </citation>
    <scope>NUCLEOTIDE SEQUENCE [LARGE SCALE GENOMIC DNA]</scope>
    <source>
        <strain evidence="13 14">DSM 2279</strain>
    </source>
</reference>
<organism evidence="13 14">
    <name type="scientific">Methanoplanus limicola DSM 2279</name>
    <dbReference type="NCBI Taxonomy" id="937775"/>
    <lineage>
        <taxon>Archaea</taxon>
        <taxon>Methanobacteriati</taxon>
        <taxon>Methanobacteriota</taxon>
        <taxon>Stenosarchaea group</taxon>
        <taxon>Methanomicrobia</taxon>
        <taxon>Methanomicrobiales</taxon>
        <taxon>Methanomicrobiaceae</taxon>
        <taxon>Methanoplanus</taxon>
    </lineage>
</organism>
<dbReference type="InterPro" id="IPR050106">
    <property type="entry name" value="HistidinolP_aminotransfase"/>
</dbReference>
<dbReference type="GO" id="GO:0030170">
    <property type="term" value="F:pyridoxal phosphate binding"/>
    <property type="evidence" value="ECO:0007669"/>
    <property type="project" value="InterPro"/>
</dbReference>
<gene>
    <name evidence="13" type="ORF">Metlim_2847</name>
</gene>
<name>H1YXE4_9EURY</name>
<evidence type="ECO:0000256" key="11">
    <source>
        <dbReference type="RuleBase" id="RU003693"/>
    </source>
</evidence>
<dbReference type="OrthoDB" id="9929at2157"/>
<keyword evidence="8 11" id="KW-0663">Pyridoxal phosphate</keyword>
<evidence type="ECO:0000256" key="1">
    <source>
        <dbReference type="ARBA" id="ARBA00001933"/>
    </source>
</evidence>
<evidence type="ECO:0000256" key="9">
    <source>
        <dbReference type="ARBA" id="ARBA00023102"/>
    </source>
</evidence>
<evidence type="ECO:0000256" key="2">
    <source>
        <dbReference type="ARBA" id="ARBA00005011"/>
    </source>
</evidence>
<dbReference type="InterPro" id="IPR015424">
    <property type="entry name" value="PyrdxlP-dep_Trfase"/>
</dbReference>
<evidence type="ECO:0000256" key="8">
    <source>
        <dbReference type="ARBA" id="ARBA00022898"/>
    </source>
</evidence>
<dbReference type="Proteomes" id="UP000005741">
    <property type="component" value="Chromosome"/>
</dbReference>
<dbReference type="InParanoid" id="H1YXE4"/>
<dbReference type="PANTHER" id="PTHR43643:SF6">
    <property type="entry name" value="HISTIDINOL-PHOSPHATE AMINOTRANSFERASE"/>
    <property type="match status" value="1"/>
</dbReference>
<dbReference type="Gene3D" id="3.90.1150.10">
    <property type="entry name" value="Aspartate Aminotransferase, domain 1"/>
    <property type="match status" value="1"/>
</dbReference>
<sequence>MRHLIREVYSEGGYVFATKAADIARSAGYENPAKLASNENPYPPSPLAIKKANAALEGCNRYPDEKMRELKDALVRRHGDYTFVTGVGMDGVIETTLRALIDPGDRVSVSVPTFSFYGLAVKAQGGESVGIGREDDFTVDPGLFIRKSEGCKVSFLCTPNNPSGTVTPPETVEEILEGIDGLLFLDNAYVDFCDTDYRYLMKKYDNLIIGMTMSKAYGLAGMRVGYAFIPEWFEEYYNRAQTPFVINSVSAAAATGALEDPAYIEGYVSSVKMWQKRFETESKFNSVPGGANFVMFDVSPYKGDEMVEMLAGKGVVVRSCTSFPGLGDNYIRVSIGKDWECERFLEVFNSL</sequence>
<accession>H1YXE4</accession>
<dbReference type="FunCoup" id="H1YXE4">
    <property type="interactions" value="99"/>
</dbReference>
<evidence type="ECO:0000313" key="14">
    <source>
        <dbReference type="Proteomes" id="UP000005741"/>
    </source>
</evidence>
<keyword evidence="6" id="KW-0028">Amino-acid biosynthesis</keyword>
<keyword evidence="9" id="KW-0368">Histidine biosynthesis</keyword>
<dbReference type="PROSITE" id="PS00599">
    <property type="entry name" value="AA_TRANSFER_CLASS_2"/>
    <property type="match status" value="1"/>
</dbReference>
<dbReference type="InterPro" id="IPR004839">
    <property type="entry name" value="Aminotransferase_I/II_large"/>
</dbReference>
<comment type="pathway">
    <text evidence="2">Amino-acid biosynthesis; L-histidine biosynthesis; L-histidine from 5-phospho-alpha-D-ribose 1-diphosphate: step 7/9.</text>
</comment>
<evidence type="ECO:0000256" key="7">
    <source>
        <dbReference type="ARBA" id="ARBA00022679"/>
    </source>
</evidence>
<dbReference type="InterPro" id="IPR001917">
    <property type="entry name" value="Aminotrans_II_pyridoxalP_BS"/>
</dbReference>
<keyword evidence="7 13" id="KW-0808">Transferase</keyword>
<dbReference type="InterPro" id="IPR015421">
    <property type="entry name" value="PyrdxlP-dep_Trfase_major"/>
</dbReference>
<dbReference type="PANTHER" id="PTHR43643">
    <property type="entry name" value="HISTIDINOL-PHOSPHATE AMINOTRANSFERASE 2"/>
    <property type="match status" value="1"/>
</dbReference>
<evidence type="ECO:0000259" key="12">
    <source>
        <dbReference type="Pfam" id="PF00155"/>
    </source>
</evidence>
<evidence type="ECO:0000256" key="6">
    <source>
        <dbReference type="ARBA" id="ARBA00022605"/>
    </source>
</evidence>
<dbReference type="GO" id="GO:0004400">
    <property type="term" value="F:histidinol-phosphate transaminase activity"/>
    <property type="evidence" value="ECO:0007669"/>
    <property type="project" value="UniProtKB-EC"/>
</dbReference>
<dbReference type="Pfam" id="PF00155">
    <property type="entry name" value="Aminotran_1_2"/>
    <property type="match status" value="1"/>
</dbReference>
<dbReference type="RefSeq" id="WP_004079596.1">
    <property type="nucleotide sequence ID" value="NZ_CM001436.1"/>
</dbReference>
<evidence type="ECO:0000256" key="5">
    <source>
        <dbReference type="ARBA" id="ARBA00022576"/>
    </source>
</evidence>
<evidence type="ECO:0000256" key="4">
    <source>
        <dbReference type="ARBA" id="ARBA00012748"/>
    </source>
</evidence>
<evidence type="ECO:0000256" key="10">
    <source>
        <dbReference type="ARBA" id="ARBA00047481"/>
    </source>
</evidence>
<dbReference type="GO" id="GO:0000105">
    <property type="term" value="P:L-histidine biosynthetic process"/>
    <property type="evidence" value="ECO:0007669"/>
    <property type="project" value="UniProtKB-KW"/>
</dbReference>
<dbReference type="STRING" id="937775.Metlim_2847"/>
<dbReference type="AlphaFoldDB" id="H1YXE4"/>
<dbReference type="Gene3D" id="3.40.640.10">
    <property type="entry name" value="Type I PLP-dependent aspartate aminotransferase-like (Major domain)"/>
    <property type="match status" value="1"/>
</dbReference>
<dbReference type="SUPFAM" id="SSF53383">
    <property type="entry name" value="PLP-dependent transferases"/>
    <property type="match status" value="1"/>
</dbReference>
<comment type="catalytic activity">
    <reaction evidence="10">
        <text>L-histidinol phosphate + 2-oxoglutarate = 3-(imidazol-4-yl)-2-oxopropyl phosphate + L-glutamate</text>
        <dbReference type="Rhea" id="RHEA:23744"/>
        <dbReference type="ChEBI" id="CHEBI:16810"/>
        <dbReference type="ChEBI" id="CHEBI:29985"/>
        <dbReference type="ChEBI" id="CHEBI:57766"/>
        <dbReference type="ChEBI" id="CHEBI:57980"/>
        <dbReference type="EC" id="2.6.1.9"/>
    </reaction>
</comment>
<keyword evidence="14" id="KW-1185">Reference proteome</keyword>
<protein>
    <recommendedName>
        <fullName evidence="4">histidinol-phosphate transaminase</fullName>
        <ecNumber evidence="4">2.6.1.9</ecNumber>
    </recommendedName>
</protein>
<evidence type="ECO:0000313" key="13">
    <source>
        <dbReference type="EMBL" id="EHQ36881.1"/>
    </source>
</evidence>
<dbReference type="InterPro" id="IPR015422">
    <property type="entry name" value="PyrdxlP-dep_Trfase_small"/>
</dbReference>